<sequence>MIGRKSKMSLLNKRTLYTMCIRPVMTYACPVLLTPPRLHSKTFRDLELPTLSKFMKDASERFFSIAINHTNPLISAAASYEAPPENHFLRRPRNASQTRQMTSLAESTVNGYNSRGAFRTPASLKVPTRVVTFVTPYAGRSDGSPVGESRADGICMSIGRVR</sequence>
<dbReference type="Proteomes" id="UP000299102">
    <property type="component" value="Unassembled WGS sequence"/>
</dbReference>
<evidence type="ECO:0000313" key="2">
    <source>
        <dbReference type="Proteomes" id="UP000299102"/>
    </source>
</evidence>
<protein>
    <submittedName>
        <fullName evidence="1">Uncharacterized protein</fullName>
    </submittedName>
</protein>
<name>A0A4C1TET0_EUMVA</name>
<comment type="caution">
    <text evidence="1">The sequence shown here is derived from an EMBL/GenBank/DDBJ whole genome shotgun (WGS) entry which is preliminary data.</text>
</comment>
<gene>
    <name evidence="1" type="ORF">EVAR_87723_1</name>
</gene>
<dbReference type="AlphaFoldDB" id="A0A4C1TET0"/>
<proteinExistence type="predicted"/>
<dbReference type="EMBL" id="BGZK01004952">
    <property type="protein sequence ID" value="GBP11801.1"/>
    <property type="molecule type" value="Genomic_DNA"/>
</dbReference>
<keyword evidence="2" id="KW-1185">Reference proteome</keyword>
<accession>A0A4C1TET0</accession>
<organism evidence="1 2">
    <name type="scientific">Eumeta variegata</name>
    <name type="common">Bagworm moth</name>
    <name type="synonym">Eumeta japonica</name>
    <dbReference type="NCBI Taxonomy" id="151549"/>
    <lineage>
        <taxon>Eukaryota</taxon>
        <taxon>Metazoa</taxon>
        <taxon>Ecdysozoa</taxon>
        <taxon>Arthropoda</taxon>
        <taxon>Hexapoda</taxon>
        <taxon>Insecta</taxon>
        <taxon>Pterygota</taxon>
        <taxon>Neoptera</taxon>
        <taxon>Endopterygota</taxon>
        <taxon>Lepidoptera</taxon>
        <taxon>Glossata</taxon>
        <taxon>Ditrysia</taxon>
        <taxon>Tineoidea</taxon>
        <taxon>Psychidae</taxon>
        <taxon>Oiketicinae</taxon>
        <taxon>Eumeta</taxon>
    </lineage>
</organism>
<evidence type="ECO:0000313" key="1">
    <source>
        <dbReference type="EMBL" id="GBP11801.1"/>
    </source>
</evidence>
<reference evidence="1 2" key="1">
    <citation type="journal article" date="2019" name="Commun. Biol.">
        <title>The bagworm genome reveals a unique fibroin gene that provides high tensile strength.</title>
        <authorList>
            <person name="Kono N."/>
            <person name="Nakamura H."/>
            <person name="Ohtoshi R."/>
            <person name="Tomita M."/>
            <person name="Numata K."/>
            <person name="Arakawa K."/>
        </authorList>
    </citation>
    <scope>NUCLEOTIDE SEQUENCE [LARGE SCALE GENOMIC DNA]</scope>
</reference>
<dbReference type="OrthoDB" id="10050074at2759"/>